<feature type="region of interest" description="Disordered" evidence="3">
    <location>
        <begin position="53"/>
        <end position="95"/>
    </location>
</feature>
<comment type="similarity">
    <text evidence="2">Belongs to the SAP domain-containing ribonucleoprotein family.</text>
</comment>
<keyword evidence="6" id="KW-1185">Reference proteome</keyword>
<accession>A0AA39C3H6</accession>
<evidence type="ECO:0000256" key="1">
    <source>
        <dbReference type="ARBA" id="ARBA00022553"/>
    </source>
</evidence>
<feature type="compositionally biased region" description="Basic and acidic residues" evidence="3">
    <location>
        <begin position="84"/>
        <end position="95"/>
    </location>
</feature>
<protein>
    <recommendedName>
        <fullName evidence="4">SAP domain-containing protein</fullName>
    </recommendedName>
</protein>
<feature type="domain" description="SAP" evidence="4">
    <location>
        <begin position="15"/>
        <end position="49"/>
    </location>
</feature>
<dbReference type="Pfam" id="PF02037">
    <property type="entry name" value="SAP"/>
    <property type="match status" value="1"/>
</dbReference>
<dbReference type="EMBL" id="JAQQBS010001464">
    <property type="protein sequence ID" value="KAK0157173.1"/>
    <property type="molecule type" value="Genomic_DNA"/>
</dbReference>
<evidence type="ECO:0000259" key="4">
    <source>
        <dbReference type="PROSITE" id="PS50800"/>
    </source>
</evidence>
<comment type="caution">
    <text evidence="5">The sequence shown here is derived from an EMBL/GenBank/DDBJ whole genome shotgun (WGS) entry which is preliminary data.</text>
</comment>
<dbReference type="InterPro" id="IPR052240">
    <property type="entry name" value="SAP_domain_ribonucleoprotein"/>
</dbReference>
<dbReference type="Proteomes" id="UP001168990">
    <property type="component" value="Unassembled WGS sequence"/>
</dbReference>
<dbReference type="PANTHER" id="PTHR46551">
    <property type="entry name" value="SAP DOMAIN-CONTAINING RIBONUCLEOPROTEIN"/>
    <property type="match status" value="1"/>
</dbReference>
<evidence type="ECO:0000313" key="5">
    <source>
        <dbReference type="EMBL" id="KAK0157173.1"/>
    </source>
</evidence>
<dbReference type="InterPro" id="IPR036361">
    <property type="entry name" value="SAP_dom_sf"/>
</dbReference>
<dbReference type="SUPFAM" id="SSF68906">
    <property type="entry name" value="SAP domain"/>
    <property type="match status" value="1"/>
</dbReference>
<dbReference type="GO" id="GO:0005634">
    <property type="term" value="C:nucleus"/>
    <property type="evidence" value="ECO:0007669"/>
    <property type="project" value="TreeGrafter"/>
</dbReference>
<keyword evidence="1" id="KW-0597">Phosphoprotein</keyword>
<dbReference type="PROSITE" id="PS50800">
    <property type="entry name" value="SAP"/>
    <property type="match status" value="1"/>
</dbReference>
<reference evidence="5" key="2">
    <citation type="submission" date="2023-03" db="EMBL/GenBank/DDBJ databases">
        <authorList>
            <person name="Inwood S.N."/>
            <person name="Skelly J.G."/>
            <person name="Guhlin J."/>
            <person name="Harrop T.W.R."/>
            <person name="Goldson S.G."/>
            <person name="Dearden P.K."/>
        </authorList>
    </citation>
    <scope>NUCLEOTIDE SEQUENCE</scope>
    <source>
        <strain evidence="5">Irish</strain>
        <tissue evidence="5">Whole body</tissue>
    </source>
</reference>
<gene>
    <name evidence="5" type="ORF">PV328_011790</name>
</gene>
<dbReference type="GO" id="GO:0016973">
    <property type="term" value="P:poly(A)+ mRNA export from nucleus"/>
    <property type="evidence" value="ECO:0007669"/>
    <property type="project" value="TreeGrafter"/>
</dbReference>
<dbReference type="Gene3D" id="1.10.720.30">
    <property type="entry name" value="SAP domain"/>
    <property type="match status" value="1"/>
</dbReference>
<dbReference type="SMART" id="SM00513">
    <property type="entry name" value="SAP"/>
    <property type="match status" value="1"/>
</dbReference>
<evidence type="ECO:0000256" key="3">
    <source>
        <dbReference type="SAM" id="MobiDB-lite"/>
    </source>
</evidence>
<sequence length="158" mass="18181">MNELNSRDILSDEEVSLMKVVDLKNEFRQRNLSIGGRKRELIARLKAALALQREHGAREGESENEIANDDESDGEADAENDYEDSVKEDQQKKEDYVLETPRLQNTREITPQIQNIREITPQRTVLAFRDVENTLENFSGDNNLSIEQWLKNFEGMAG</sequence>
<dbReference type="PANTHER" id="PTHR46551:SF1">
    <property type="entry name" value="SAP DOMAIN-CONTAINING RIBONUCLEOPROTEIN"/>
    <property type="match status" value="1"/>
</dbReference>
<evidence type="ECO:0000256" key="2">
    <source>
        <dbReference type="ARBA" id="ARBA00046328"/>
    </source>
</evidence>
<name>A0AA39C3H6_9HYME</name>
<dbReference type="AlphaFoldDB" id="A0AA39C3H6"/>
<dbReference type="InterPro" id="IPR003034">
    <property type="entry name" value="SAP_dom"/>
</dbReference>
<proteinExistence type="inferred from homology"/>
<evidence type="ECO:0000313" key="6">
    <source>
        <dbReference type="Proteomes" id="UP001168990"/>
    </source>
</evidence>
<feature type="compositionally biased region" description="Acidic residues" evidence="3">
    <location>
        <begin position="62"/>
        <end position="83"/>
    </location>
</feature>
<organism evidence="5 6">
    <name type="scientific">Microctonus aethiopoides</name>
    <dbReference type="NCBI Taxonomy" id="144406"/>
    <lineage>
        <taxon>Eukaryota</taxon>
        <taxon>Metazoa</taxon>
        <taxon>Ecdysozoa</taxon>
        <taxon>Arthropoda</taxon>
        <taxon>Hexapoda</taxon>
        <taxon>Insecta</taxon>
        <taxon>Pterygota</taxon>
        <taxon>Neoptera</taxon>
        <taxon>Endopterygota</taxon>
        <taxon>Hymenoptera</taxon>
        <taxon>Apocrita</taxon>
        <taxon>Ichneumonoidea</taxon>
        <taxon>Braconidae</taxon>
        <taxon>Euphorinae</taxon>
        <taxon>Microctonus</taxon>
    </lineage>
</organism>
<reference evidence="5" key="1">
    <citation type="journal article" date="2023" name="bioRxiv">
        <title>Scaffold-level genome assemblies of two parasitoid biocontrol wasps reveal the parthenogenesis mechanism and an associated novel virus.</title>
        <authorList>
            <person name="Inwood S."/>
            <person name="Skelly J."/>
            <person name="Guhlin J."/>
            <person name="Harrop T."/>
            <person name="Goldson S."/>
            <person name="Dearden P."/>
        </authorList>
    </citation>
    <scope>NUCLEOTIDE SEQUENCE</scope>
    <source>
        <strain evidence="5">Irish</strain>
        <tissue evidence="5">Whole body</tissue>
    </source>
</reference>